<dbReference type="GO" id="GO:0008168">
    <property type="term" value="F:methyltransferase activity"/>
    <property type="evidence" value="ECO:0007669"/>
    <property type="project" value="UniProtKB-KW"/>
</dbReference>
<dbReference type="KEGG" id="phr:C6569_13785"/>
<feature type="domain" description="Methyltransferase FkbM" evidence="1">
    <location>
        <begin position="47"/>
        <end position="190"/>
    </location>
</feature>
<protein>
    <submittedName>
        <fullName evidence="2">FkbM family methyltransferase</fullName>
    </submittedName>
</protein>
<evidence type="ECO:0000259" key="1">
    <source>
        <dbReference type="Pfam" id="PF05050"/>
    </source>
</evidence>
<keyword evidence="2" id="KW-0489">Methyltransferase</keyword>
<dbReference type="SUPFAM" id="SSF53335">
    <property type="entry name" value="S-adenosyl-L-methionine-dependent methyltransferases"/>
    <property type="match status" value="1"/>
</dbReference>
<sequence length="253" mass="26750">MMSLDQRIAEAVAVAKSVVTYHGDTAKGAAMDALYRRFVPQGGLAFDIGSHVGDRVASFRRLGARVVALEPQPGPADVIARLFEGDSRVTLLRAACGGAEGELKLSINTANPTVSTASHAFVASAAGAEGWHGQVWDREITVPCLTLDRLVADYGVPNFAKIDVEGFEADVLEGLSQPIPALSFEFTTIQREVAFECLDRLAGLGAYGFDLALGESQNLTFGRFVDQATMTAHLAGLPHAANSGDVYAVLAKD</sequence>
<keyword evidence="2" id="KW-0808">Transferase</keyword>
<proteinExistence type="predicted"/>
<dbReference type="Proteomes" id="UP000237889">
    <property type="component" value="Chromosome"/>
</dbReference>
<dbReference type="InterPro" id="IPR029063">
    <property type="entry name" value="SAM-dependent_MTases_sf"/>
</dbReference>
<organism evidence="2 3">
    <name type="scientific">Phreatobacter cathodiphilus</name>
    <dbReference type="NCBI Taxonomy" id="1868589"/>
    <lineage>
        <taxon>Bacteria</taxon>
        <taxon>Pseudomonadati</taxon>
        <taxon>Pseudomonadota</taxon>
        <taxon>Alphaproteobacteria</taxon>
        <taxon>Hyphomicrobiales</taxon>
        <taxon>Phreatobacteraceae</taxon>
        <taxon>Phreatobacter</taxon>
    </lineage>
</organism>
<dbReference type="InterPro" id="IPR006342">
    <property type="entry name" value="FkbM_mtfrase"/>
</dbReference>
<dbReference type="AlphaFoldDB" id="A0A2S0NCY9"/>
<dbReference type="NCBIfam" id="TIGR01444">
    <property type="entry name" value="fkbM_fam"/>
    <property type="match status" value="1"/>
</dbReference>
<keyword evidence="3" id="KW-1185">Reference proteome</keyword>
<evidence type="ECO:0000313" key="3">
    <source>
        <dbReference type="Proteomes" id="UP000237889"/>
    </source>
</evidence>
<dbReference type="OrthoDB" id="9814604at2"/>
<dbReference type="GO" id="GO:0032259">
    <property type="term" value="P:methylation"/>
    <property type="evidence" value="ECO:0007669"/>
    <property type="project" value="UniProtKB-KW"/>
</dbReference>
<dbReference type="RefSeq" id="WP_106749395.1">
    <property type="nucleotide sequence ID" value="NZ_CP027668.1"/>
</dbReference>
<dbReference type="PANTHER" id="PTHR34203:SF15">
    <property type="entry name" value="SLL1173 PROTEIN"/>
    <property type="match status" value="1"/>
</dbReference>
<dbReference type="PANTHER" id="PTHR34203">
    <property type="entry name" value="METHYLTRANSFERASE, FKBM FAMILY PROTEIN"/>
    <property type="match status" value="1"/>
</dbReference>
<name>A0A2S0NCY9_9HYPH</name>
<gene>
    <name evidence="2" type="ORF">C6569_13785</name>
</gene>
<dbReference type="Gene3D" id="3.40.50.150">
    <property type="entry name" value="Vaccinia Virus protein VP39"/>
    <property type="match status" value="1"/>
</dbReference>
<evidence type="ECO:0000313" key="2">
    <source>
        <dbReference type="EMBL" id="AVO46054.1"/>
    </source>
</evidence>
<dbReference type="Pfam" id="PF05050">
    <property type="entry name" value="Methyltransf_21"/>
    <property type="match status" value="1"/>
</dbReference>
<dbReference type="EMBL" id="CP027668">
    <property type="protein sequence ID" value="AVO46054.1"/>
    <property type="molecule type" value="Genomic_DNA"/>
</dbReference>
<reference evidence="2 3" key="1">
    <citation type="submission" date="2018-03" db="EMBL/GenBank/DDBJ databases">
        <title>Genome sequencing of Phreatobacter sp.</title>
        <authorList>
            <person name="Kim S.-J."/>
            <person name="Heo J."/>
            <person name="Kwon S.-W."/>
        </authorList>
    </citation>
    <scope>NUCLEOTIDE SEQUENCE [LARGE SCALE GENOMIC DNA]</scope>
    <source>
        <strain evidence="2 3">S-12</strain>
    </source>
</reference>
<dbReference type="InterPro" id="IPR052514">
    <property type="entry name" value="SAM-dependent_MTase"/>
</dbReference>
<accession>A0A2S0NCY9</accession>